<accession>A0A931A1R4</accession>
<keyword evidence="3" id="KW-1185">Reference proteome</keyword>
<sequence>MGSETGHGWPDLLADRTVRRSPALAVVNEGVSGGRVLASGTGRHAEARLTAEVLTKPGVDAVILPAGINDIGAGARPDDLIAAYRRIVEKAHAAGVRVIGGTLLPFAGAEYHTETGERTRQTVNAFIRGAGSAWGGDTSERDGCGFDGVVDFDAALRDPAAPDRLLPRYDCGDHLHPSTAGHQAMAAAVELPLLRAGHPRGSQVFGKTAVCPHGLQFLRGDGVVVLQEPVADQPHGLGAVDVATGAVHGDRHRKRVTVVRGKDGQANDEPAP</sequence>
<evidence type="ECO:0000313" key="2">
    <source>
        <dbReference type="EMBL" id="MBF8184602.1"/>
    </source>
</evidence>
<dbReference type="PANTHER" id="PTHR43784">
    <property type="entry name" value="GDSL-LIKE LIPASE/ACYLHYDROLASE, PUTATIVE (AFU_ORTHOLOGUE AFUA_2G00820)-RELATED"/>
    <property type="match status" value="1"/>
</dbReference>
<proteinExistence type="predicted"/>
<dbReference type="PANTHER" id="PTHR43784:SF2">
    <property type="entry name" value="GDSL-LIKE LIPASE_ACYLHYDROLASE, PUTATIVE (AFU_ORTHOLOGUE AFUA_2G00820)-RELATED"/>
    <property type="match status" value="1"/>
</dbReference>
<protein>
    <recommendedName>
        <fullName evidence="1">SGNH hydrolase-type esterase domain-containing protein</fullName>
    </recommendedName>
</protein>
<evidence type="ECO:0000259" key="1">
    <source>
        <dbReference type="Pfam" id="PF13472"/>
    </source>
</evidence>
<dbReference type="SUPFAM" id="SSF52266">
    <property type="entry name" value="SGNH hydrolase"/>
    <property type="match status" value="1"/>
</dbReference>
<feature type="domain" description="SGNH hydrolase-type esterase" evidence="1">
    <location>
        <begin position="4"/>
        <end position="184"/>
    </location>
</feature>
<dbReference type="EMBL" id="JADOGI010000004">
    <property type="protein sequence ID" value="MBF8184602.1"/>
    <property type="molecule type" value="Genomic_DNA"/>
</dbReference>
<dbReference type="Pfam" id="PF13472">
    <property type="entry name" value="Lipase_GDSL_2"/>
    <property type="match status" value="1"/>
</dbReference>
<comment type="caution">
    <text evidence="2">The sequence shown here is derived from an EMBL/GenBank/DDBJ whole genome shotgun (WGS) entry which is preliminary data.</text>
</comment>
<dbReference type="Gene3D" id="3.40.50.1110">
    <property type="entry name" value="SGNH hydrolase"/>
    <property type="match status" value="1"/>
</dbReference>
<evidence type="ECO:0000313" key="3">
    <source>
        <dbReference type="Proteomes" id="UP000605361"/>
    </source>
</evidence>
<dbReference type="InterPro" id="IPR036514">
    <property type="entry name" value="SGNH_hydro_sf"/>
</dbReference>
<dbReference type="AlphaFoldDB" id="A0A931A1R4"/>
<organism evidence="2 3">
    <name type="scientific">Nonomuraea cypriaca</name>
    <dbReference type="NCBI Taxonomy" id="1187855"/>
    <lineage>
        <taxon>Bacteria</taxon>
        <taxon>Bacillati</taxon>
        <taxon>Actinomycetota</taxon>
        <taxon>Actinomycetes</taxon>
        <taxon>Streptosporangiales</taxon>
        <taxon>Streptosporangiaceae</taxon>
        <taxon>Nonomuraea</taxon>
    </lineage>
</organism>
<dbReference type="Proteomes" id="UP000605361">
    <property type="component" value="Unassembled WGS sequence"/>
</dbReference>
<dbReference type="InterPro" id="IPR013830">
    <property type="entry name" value="SGNH_hydro"/>
</dbReference>
<reference evidence="2" key="1">
    <citation type="submission" date="2020-11" db="EMBL/GenBank/DDBJ databases">
        <title>Whole-genome analyses of Nonomuraea sp. K274.</title>
        <authorList>
            <person name="Veyisoglu A."/>
        </authorList>
    </citation>
    <scope>NUCLEOTIDE SEQUENCE</scope>
    <source>
        <strain evidence="2">K274</strain>
    </source>
</reference>
<dbReference type="InterPro" id="IPR053140">
    <property type="entry name" value="GDSL_Rv0518-like"/>
</dbReference>
<name>A0A931A1R4_9ACTN</name>
<gene>
    <name evidence="2" type="ORF">ITP53_02340</name>
</gene>